<reference evidence="2 3" key="1">
    <citation type="submission" date="2016-07" db="EMBL/GenBank/DDBJ databases">
        <title>Pervasive Adenine N6-methylation of Active Genes in Fungi.</title>
        <authorList>
            <consortium name="DOE Joint Genome Institute"/>
            <person name="Mondo S.J."/>
            <person name="Dannebaum R.O."/>
            <person name="Kuo R.C."/>
            <person name="Labutti K."/>
            <person name="Haridas S."/>
            <person name="Kuo A."/>
            <person name="Salamov A."/>
            <person name="Ahrendt S.R."/>
            <person name="Lipzen A."/>
            <person name="Sullivan W."/>
            <person name="Andreopoulos W.B."/>
            <person name="Clum A."/>
            <person name="Lindquist E."/>
            <person name="Daum C."/>
            <person name="Ramamoorthy G.K."/>
            <person name="Gryganskyi A."/>
            <person name="Culley D."/>
            <person name="Magnuson J.K."/>
            <person name="James T.Y."/>
            <person name="O'Malley M.A."/>
            <person name="Stajich J.E."/>
            <person name="Spatafora J.W."/>
            <person name="Visel A."/>
            <person name="Grigoriev I.V."/>
        </authorList>
    </citation>
    <scope>NUCLEOTIDE SEQUENCE [LARGE SCALE GENOMIC DNA]</scope>
    <source>
        <strain evidence="2 3">CBS 115471</strain>
    </source>
</reference>
<comment type="caution">
    <text evidence="2">The sequence shown here is derived from an EMBL/GenBank/DDBJ whole genome shotgun (WGS) entry which is preliminary data.</text>
</comment>
<proteinExistence type="predicted"/>
<dbReference type="AlphaFoldDB" id="A0A1Y1YIA9"/>
<gene>
    <name evidence="2" type="ORF">BCR34DRAFT_607174</name>
</gene>
<dbReference type="EMBL" id="MCFA01000228">
    <property type="protein sequence ID" value="ORX97760.1"/>
    <property type="molecule type" value="Genomic_DNA"/>
</dbReference>
<accession>A0A1Y1YIA9</accession>
<dbReference type="OrthoDB" id="10686103at2759"/>
<feature type="compositionally biased region" description="Acidic residues" evidence="1">
    <location>
        <begin position="358"/>
        <end position="369"/>
    </location>
</feature>
<feature type="compositionally biased region" description="Basic and acidic residues" evidence="1">
    <location>
        <begin position="370"/>
        <end position="379"/>
    </location>
</feature>
<evidence type="ECO:0000313" key="3">
    <source>
        <dbReference type="Proteomes" id="UP000193144"/>
    </source>
</evidence>
<organism evidence="2 3">
    <name type="scientific">Clohesyomyces aquaticus</name>
    <dbReference type="NCBI Taxonomy" id="1231657"/>
    <lineage>
        <taxon>Eukaryota</taxon>
        <taxon>Fungi</taxon>
        <taxon>Dikarya</taxon>
        <taxon>Ascomycota</taxon>
        <taxon>Pezizomycotina</taxon>
        <taxon>Dothideomycetes</taxon>
        <taxon>Pleosporomycetidae</taxon>
        <taxon>Pleosporales</taxon>
        <taxon>Lindgomycetaceae</taxon>
        <taxon>Clohesyomyces</taxon>
    </lineage>
</organism>
<name>A0A1Y1YIA9_9PLEO</name>
<protein>
    <submittedName>
        <fullName evidence="2">Uncharacterized protein</fullName>
    </submittedName>
</protein>
<keyword evidence="3" id="KW-1185">Reference proteome</keyword>
<dbReference type="Proteomes" id="UP000193144">
    <property type="component" value="Unassembled WGS sequence"/>
</dbReference>
<sequence>MRREHWKHPTLALAALKHHRSKEGRYPFESIQESMKPYQLPELWSDLDSEHGKVEHLVAKIQIQWRLIKERSPNRLATQSLLVDIGRAIALAEKSEGYDATAVPLPIDYVLSILGPDLTDSRKHKSHNGRFICASIKKQLWAWGLMDEIHDGYSSDDEGAISPTSFYISEMDPYEVPPGNGLPDVPNIMNSDATEGKSNCSGSVNWSTPKIALGEEVLKRLGKKPPMKLFCRANGQRVRRCNTPSRSRSLTLLPWMALPPKTDRAIVTFVKRQVVLLGPAWSCYWKGRIHKRQTPICGWKLEVCPLCKKGRHRGHTVVHDFALVDPASYVLCKWPESFPEPAPKPSKSRSKLTSMDGQVDEEVGSDADSDDRSVDTEES</sequence>
<feature type="region of interest" description="Disordered" evidence="1">
    <location>
        <begin position="337"/>
        <end position="379"/>
    </location>
</feature>
<evidence type="ECO:0000256" key="1">
    <source>
        <dbReference type="SAM" id="MobiDB-lite"/>
    </source>
</evidence>
<evidence type="ECO:0000313" key="2">
    <source>
        <dbReference type="EMBL" id="ORX97760.1"/>
    </source>
</evidence>